<evidence type="ECO:0000256" key="8">
    <source>
        <dbReference type="ARBA" id="ARBA00022741"/>
    </source>
</evidence>
<reference evidence="17" key="1">
    <citation type="journal article" date="2019" name="Int. J. Syst. Evol. Microbiol.">
        <title>The Global Catalogue of Microorganisms (GCM) 10K type strain sequencing project: providing services to taxonomists for standard genome sequencing and annotation.</title>
        <authorList>
            <consortium name="The Broad Institute Genomics Platform"/>
            <consortium name="The Broad Institute Genome Sequencing Center for Infectious Disease"/>
            <person name="Wu L."/>
            <person name="Ma J."/>
        </authorList>
    </citation>
    <scope>NUCLEOTIDE SEQUENCE [LARGE SCALE GENOMIC DNA]</scope>
    <source>
        <strain evidence="17">CGMCC 1.15342</strain>
    </source>
</reference>
<evidence type="ECO:0000256" key="14">
    <source>
        <dbReference type="HAMAP-Rule" id="MF_00339"/>
    </source>
</evidence>
<feature type="binding site" description="in other chain" evidence="14">
    <location>
        <begin position="213"/>
        <end position="215"/>
    </location>
    <ligand>
        <name>ADP</name>
        <dbReference type="ChEBI" id="CHEBI:456216"/>
        <note>allosteric activator; ligand shared between dimeric partners</note>
    </ligand>
</feature>
<evidence type="ECO:0000256" key="1">
    <source>
        <dbReference type="ARBA" id="ARBA00001946"/>
    </source>
</evidence>
<feature type="binding site" evidence="14">
    <location>
        <position position="274"/>
    </location>
    <ligand>
        <name>substrate</name>
        <note>ligand shared between dimeric partners</note>
    </ligand>
</feature>
<name>A0ABQ1N1I8_9SPHI</name>
<keyword evidence="7 14" id="KW-0479">Metal-binding</keyword>
<feature type="domain" description="Phosphofructokinase" evidence="15">
    <location>
        <begin position="30"/>
        <end position="305"/>
    </location>
</feature>
<comment type="subunit">
    <text evidence="14">Homotetramer.</text>
</comment>
<dbReference type="PIRSF" id="PIRSF000532">
    <property type="entry name" value="ATP_PFK_prok"/>
    <property type="match status" value="1"/>
</dbReference>
<dbReference type="InterPro" id="IPR022953">
    <property type="entry name" value="ATP_PFK"/>
</dbReference>
<keyword evidence="5 14" id="KW-0021">Allosteric enzyme</keyword>
<evidence type="ECO:0000313" key="16">
    <source>
        <dbReference type="EMBL" id="GGC49102.1"/>
    </source>
</evidence>
<comment type="caution">
    <text evidence="14">Lacks conserved residue(s) required for the propagation of feature annotation.</text>
</comment>
<keyword evidence="9 14" id="KW-0418">Kinase</keyword>
<feature type="binding site" description="in other chain" evidence="14">
    <location>
        <begin position="280"/>
        <end position="283"/>
    </location>
    <ligand>
        <name>substrate</name>
        <note>ligand shared between dimeric partners</note>
    </ligand>
</feature>
<keyword evidence="12 14" id="KW-0324">Glycolysis</keyword>
<evidence type="ECO:0000256" key="6">
    <source>
        <dbReference type="ARBA" id="ARBA00022679"/>
    </source>
</evidence>
<dbReference type="EC" id="2.7.1.11" evidence="14"/>
<keyword evidence="6 14" id="KW-0808">Transferase</keyword>
<feature type="binding site" description="in other chain" evidence="14">
    <location>
        <position position="182"/>
    </location>
    <ligand>
        <name>ADP</name>
        <dbReference type="ChEBI" id="CHEBI:456216"/>
        <note>allosteric activator; ligand shared between dimeric partners</note>
    </ligand>
</feature>
<evidence type="ECO:0000313" key="17">
    <source>
        <dbReference type="Proteomes" id="UP000597338"/>
    </source>
</evidence>
<dbReference type="InterPro" id="IPR015912">
    <property type="entry name" value="Phosphofructokinase_CS"/>
</dbReference>
<feature type="binding site" evidence="14">
    <location>
        <begin position="99"/>
        <end position="100"/>
    </location>
    <ligand>
        <name>ATP</name>
        <dbReference type="ChEBI" id="CHEBI:30616"/>
    </ligand>
</feature>
<comment type="similarity">
    <text evidence="14">Belongs to the phosphofructokinase type A (PFKA) family. ATP-dependent PFK group I subfamily. Prokaryotic clade 'B1' sub-subfamily.</text>
</comment>
<evidence type="ECO:0000256" key="7">
    <source>
        <dbReference type="ARBA" id="ARBA00022723"/>
    </source>
</evidence>
<evidence type="ECO:0000256" key="10">
    <source>
        <dbReference type="ARBA" id="ARBA00022840"/>
    </source>
</evidence>
<dbReference type="HAMAP" id="MF_00339">
    <property type="entry name" value="Phosphofructokinase_I_B1"/>
    <property type="match status" value="1"/>
</dbReference>
<dbReference type="Gene3D" id="3.40.50.450">
    <property type="match status" value="1"/>
</dbReference>
<feature type="binding site" description="in other chain" evidence="14">
    <location>
        <begin position="153"/>
        <end position="155"/>
    </location>
    <ligand>
        <name>substrate</name>
        <note>ligand shared between dimeric partners</note>
    </ligand>
</feature>
<proteinExistence type="inferred from homology"/>
<evidence type="ECO:0000256" key="3">
    <source>
        <dbReference type="ARBA" id="ARBA00004679"/>
    </source>
</evidence>
<dbReference type="InterPro" id="IPR012003">
    <property type="entry name" value="ATP_PFK_prok-type"/>
</dbReference>
<evidence type="ECO:0000259" key="15">
    <source>
        <dbReference type="Pfam" id="PF00365"/>
    </source>
</evidence>
<keyword evidence="8 14" id="KW-0547">Nucleotide-binding</keyword>
<keyword evidence="11 14" id="KW-0460">Magnesium</keyword>
<feature type="binding site" description="in other chain" evidence="14">
    <location>
        <begin position="197"/>
        <end position="199"/>
    </location>
    <ligand>
        <name>substrate</name>
        <note>ligand shared between dimeric partners</note>
    </ligand>
</feature>
<comment type="caution">
    <text evidence="16">The sequence shown here is derived from an EMBL/GenBank/DDBJ whole genome shotgun (WGS) entry which is preliminary data.</text>
</comment>
<dbReference type="PANTHER" id="PTHR13697">
    <property type="entry name" value="PHOSPHOFRUCTOKINASE"/>
    <property type="match status" value="1"/>
</dbReference>
<evidence type="ECO:0000256" key="12">
    <source>
        <dbReference type="ARBA" id="ARBA00023152"/>
    </source>
</evidence>
<comment type="cofactor">
    <cofactor evidence="1 14">
        <name>Mg(2+)</name>
        <dbReference type="ChEBI" id="CHEBI:18420"/>
    </cofactor>
</comment>
<feature type="binding site" description="in other chain" evidence="14">
    <location>
        <begin position="241"/>
        <end position="243"/>
    </location>
    <ligand>
        <name>ADP</name>
        <dbReference type="ChEBI" id="CHEBI:456216"/>
        <note>allosteric activator; ligand shared between dimeric partners</note>
    </ligand>
</feature>
<accession>A0ABQ1N1I8</accession>
<feature type="binding site" evidence="14">
    <location>
        <position position="130"/>
    </location>
    <ligand>
        <name>Mg(2+)</name>
        <dbReference type="ChEBI" id="CHEBI:18420"/>
        <note>catalytic</note>
    </ligand>
</feature>
<dbReference type="PROSITE" id="PS00433">
    <property type="entry name" value="PHOSPHOFRUCTOKINASE"/>
    <property type="match status" value="1"/>
</dbReference>
<feature type="binding site" evidence="14">
    <location>
        <begin position="129"/>
        <end position="132"/>
    </location>
    <ligand>
        <name>ATP</name>
        <dbReference type="ChEBI" id="CHEBI:30616"/>
    </ligand>
</feature>
<comment type="pathway">
    <text evidence="3 14">Carbohydrate degradation; glycolysis; D-glyceraldehyde 3-phosphate and glycerone phosphate from D-glucose: step 3/4.</text>
</comment>
<comment type="activity regulation">
    <text evidence="14">Allosterically activated by ADP and other diphosphonucleosides, and allosterically inhibited by phosphoenolpyruvate.</text>
</comment>
<evidence type="ECO:0000256" key="9">
    <source>
        <dbReference type="ARBA" id="ARBA00022777"/>
    </source>
</evidence>
<evidence type="ECO:0000256" key="13">
    <source>
        <dbReference type="ARBA" id="ARBA00048070"/>
    </source>
</evidence>
<feature type="binding site" evidence="14">
    <location>
        <begin position="48"/>
        <end position="52"/>
    </location>
    <ligand>
        <name>ADP</name>
        <dbReference type="ChEBI" id="CHEBI:456216"/>
        <note>allosteric activator; ligand shared between dimeric partners</note>
    </ligand>
</feature>
<organism evidence="16 17">
    <name type="scientific">Parapedobacter defluvii</name>
    <dbReference type="NCBI Taxonomy" id="2045106"/>
    <lineage>
        <taxon>Bacteria</taxon>
        <taxon>Pseudomonadati</taxon>
        <taxon>Bacteroidota</taxon>
        <taxon>Sphingobacteriia</taxon>
        <taxon>Sphingobacteriales</taxon>
        <taxon>Sphingobacteriaceae</taxon>
        <taxon>Parapedobacter</taxon>
    </lineage>
</organism>
<evidence type="ECO:0000256" key="4">
    <source>
        <dbReference type="ARBA" id="ARBA00022490"/>
    </source>
</evidence>
<evidence type="ECO:0000256" key="11">
    <source>
        <dbReference type="ARBA" id="ARBA00022842"/>
    </source>
</evidence>
<dbReference type="Gene3D" id="3.40.50.460">
    <property type="entry name" value="Phosphofructokinase domain"/>
    <property type="match status" value="1"/>
</dbReference>
<keyword evidence="17" id="KW-1185">Reference proteome</keyword>
<sequence>MKKFNSVANTHYIRAANLQKIIKKVQSISKVGIFTSGGDAPGMNACIRAAVRTALHAGKSVTGIYQGYQGMIDANFQEMNSRSVSNIIQMGGTILKTARCDVFRTPEGRKQAYHNLKKAGIDGLIAIGGDGTFTGAEILSREYDIPIICIPGTIDNDLYGSDFTLGYDTATNTVIEAIDKIRDTAASHDRLFFVEVMGRDSGCIALNAGIAGGAEAILLPEKSTAIEKLCTQLESAAKSKKSSTIVIVAEGEENGGAYNVAKEVKSRFNFYDTKVTILGHLQRGGSPSSFDRVLASRLGFAAVRHLLAGETRVMVGLCGNEIKTTPLEEVLNKKVYKLSEDMLEMMDVLSI</sequence>
<comment type="catalytic activity">
    <reaction evidence="13 14">
        <text>beta-D-fructose 6-phosphate + ATP = beta-D-fructose 1,6-bisphosphate + ADP + H(+)</text>
        <dbReference type="Rhea" id="RHEA:16109"/>
        <dbReference type="ChEBI" id="CHEBI:15378"/>
        <dbReference type="ChEBI" id="CHEBI:30616"/>
        <dbReference type="ChEBI" id="CHEBI:32966"/>
        <dbReference type="ChEBI" id="CHEBI:57634"/>
        <dbReference type="ChEBI" id="CHEBI:456216"/>
        <dbReference type="EC" id="2.7.1.11"/>
    </reaction>
</comment>
<feature type="active site" description="Proton acceptor" evidence="14">
    <location>
        <position position="155"/>
    </location>
</feature>
<dbReference type="InterPro" id="IPR000023">
    <property type="entry name" value="Phosphofructokinase_dom"/>
</dbReference>
<dbReference type="Pfam" id="PF00365">
    <property type="entry name" value="PFK"/>
    <property type="match status" value="1"/>
</dbReference>
<comment type="subcellular location">
    <subcellularLocation>
        <location evidence="2 14">Cytoplasm</location>
    </subcellularLocation>
</comment>
<keyword evidence="10 14" id="KW-0067">ATP-binding</keyword>
<dbReference type="NCBIfam" id="TIGR02482">
    <property type="entry name" value="PFKA_ATP"/>
    <property type="match status" value="1"/>
</dbReference>
<evidence type="ECO:0000256" key="2">
    <source>
        <dbReference type="ARBA" id="ARBA00004496"/>
    </source>
</evidence>
<dbReference type="InterPro" id="IPR012828">
    <property type="entry name" value="PFKA_ATP_prok"/>
</dbReference>
<dbReference type="Proteomes" id="UP000597338">
    <property type="component" value="Unassembled WGS sequence"/>
</dbReference>
<feature type="binding site" evidence="14">
    <location>
        <position position="38"/>
    </location>
    <ligand>
        <name>ATP</name>
        <dbReference type="ChEBI" id="CHEBI:30616"/>
    </ligand>
</feature>
<dbReference type="NCBIfam" id="NF002872">
    <property type="entry name" value="PRK03202.1"/>
    <property type="match status" value="1"/>
</dbReference>
<protein>
    <recommendedName>
        <fullName evidence="14">ATP-dependent 6-phosphofructokinase</fullName>
        <shortName evidence="14">ATP-PFK</shortName>
        <shortName evidence="14">Phosphofructokinase</shortName>
        <ecNumber evidence="14">2.7.1.11</ecNumber>
    </recommendedName>
    <alternativeName>
        <fullName evidence="14">Phosphohexokinase</fullName>
    </alternativeName>
</protein>
<feature type="binding site" description="in other chain" evidence="14">
    <location>
        <position position="250"/>
    </location>
    <ligand>
        <name>substrate</name>
        <note>ligand shared between dimeric partners</note>
    </ligand>
</feature>
<dbReference type="PRINTS" id="PR00476">
    <property type="entry name" value="PHFRCTKINASE"/>
</dbReference>
<evidence type="ECO:0000256" key="5">
    <source>
        <dbReference type="ARBA" id="ARBA00022533"/>
    </source>
</evidence>
<dbReference type="InterPro" id="IPR035966">
    <property type="entry name" value="PKF_sf"/>
</dbReference>
<comment type="function">
    <text evidence="14">Catalyzes the phosphorylation of D-fructose 6-phosphate to fructose 1,6-bisphosphate by ATP, the first committing step of glycolysis.</text>
</comment>
<dbReference type="SUPFAM" id="SSF53784">
    <property type="entry name" value="Phosphofructokinase"/>
    <property type="match status" value="1"/>
</dbReference>
<gene>
    <name evidence="14 16" type="primary">pfkA</name>
    <name evidence="16" type="ORF">GCM10011386_46730</name>
</gene>
<dbReference type="EMBL" id="BMIK01000032">
    <property type="protein sequence ID" value="GGC49102.1"/>
    <property type="molecule type" value="Genomic_DNA"/>
</dbReference>
<feature type="binding site" evidence="14">
    <location>
        <position position="190"/>
    </location>
    <ligand>
        <name>substrate</name>
        <note>ligand shared between dimeric partners</note>
    </ligand>
</feature>
<keyword evidence="4 14" id="KW-0963">Cytoplasm</keyword>
<dbReference type="PANTHER" id="PTHR13697:SF4">
    <property type="entry name" value="ATP-DEPENDENT 6-PHOSPHOFRUCTOKINASE"/>
    <property type="match status" value="1"/>
</dbReference>